<evidence type="ECO:0000313" key="2">
    <source>
        <dbReference type="EMBL" id="KAL0566995.1"/>
    </source>
</evidence>
<evidence type="ECO:0008006" key="4">
    <source>
        <dbReference type="Google" id="ProtNLM"/>
    </source>
</evidence>
<protein>
    <recommendedName>
        <fullName evidence="4">Transposase</fullName>
    </recommendedName>
</protein>
<proteinExistence type="predicted"/>
<evidence type="ECO:0000256" key="1">
    <source>
        <dbReference type="SAM" id="MobiDB-lite"/>
    </source>
</evidence>
<dbReference type="PANTHER" id="PTHR46177">
    <property type="entry name" value="INTEGRASE CATALYTIC DOMAIN-CONTAINING PROTEIN"/>
    <property type="match status" value="1"/>
</dbReference>
<comment type="caution">
    <text evidence="2">The sequence shown here is derived from an EMBL/GenBank/DDBJ whole genome shotgun (WGS) entry which is preliminary data.</text>
</comment>
<accession>A0ABR3EVS3</accession>
<dbReference type="Proteomes" id="UP001465976">
    <property type="component" value="Unassembled WGS sequence"/>
</dbReference>
<evidence type="ECO:0000313" key="3">
    <source>
        <dbReference type="Proteomes" id="UP001465976"/>
    </source>
</evidence>
<dbReference type="EMBL" id="JBAHYK010001706">
    <property type="protein sequence ID" value="KAL0566995.1"/>
    <property type="molecule type" value="Genomic_DNA"/>
</dbReference>
<feature type="region of interest" description="Disordered" evidence="1">
    <location>
        <begin position="1"/>
        <end position="20"/>
    </location>
</feature>
<dbReference type="PANTHER" id="PTHR46177:SF1">
    <property type="entry name" value="INTEGRASE CATALYTIC DOMAIN-CONTAINING PROTEIN"/>
    <property type="match status" value="1"/>
</dbReference>
<keyword evidence="3" id="KW-1185">Reference proteome</keyword>
<sequence length="427" mass="48869">MSRAPRNPSGRNGYNNGTWLPDDRLEEVLHDFANRQISLSNRILYLQKEGMQIGLTTLKKLNRRFKVPTVRKPPPLPLASAAVSELVAEDTSAQNGPNTVRDQVRRKKKLLIPRDTVRRIMKANFPHGAERRFPGKRKSRPRGRLILGDGVFQRIAIDGHEKTNDKALKMGGVSIDHYGMRCHSSGRIMKQVVVPNARCSSTVGHVYLDFLEEYGMICETISADGGNETGELYACHRALREKYTPTLDARKYPEFVSLPSTKNIVIEGHWAHWLKFAGTNIRQSIQEGYEQGLFVVHNRIHFHTFHWIWSKVIQNEVDDFVMYWNDHKTRKQKVSNLPSGVSPNTVFDFPSLFGLKHCGTRVSKADIDTLRATLPRSREDCFRWVPDGFDKLANTVYDILGSPKLNHTNGWRVFMQIDIALRDVWVE</sequence>
<organism evidence="2 3">
    <name type="scientific">Marasmius crinis-equi</name>
    <dbReference type="NCBI Taxonomy" id="585013"/>
    <lineage>
        <taxon>Eukaryota</taxon>
        <taxon>Fungi</taxon>
        <taxon>Dikarya</taxon>
        <taxon>Basidiomycota</taxon>
        <taxon>Agaricomycotina</taxon>
        <taxon>Agaricomycetes</taxon>
        <taxon>Agaricomycetidae</taxon>
        <taxon>Agaricales</taxon>
        <taxon>Marasmiineae</taxon>
        <taxon>Marasmiaceae</taxon>
        <taxon>Marasmius</taxon>
    </lineage>
</organism>
<feature type="compositionally biased region" description="Polar residues" evidence="1">
    <location>
        <begin position="9"/>
        <end position="18"/>
    </location>
</feature>
<gene>
    <name evidence="2" type="ORF">V5O48_014998</name>
</gene>
<name>A0ABR3EVS3_9AGAR</name>
<reference evidence="2 3" key="1">
    <citation type="submission" date="2024-02" db="EMBL/GenBank/DDBJ databases">
        <title>A draft genome for the cacao thread blight pathogen Marasmius crinis-equi.</title>
        <authorList>
            <person name="Cohen S.P."/>
            <person name="Baruah I.K."/>
            <person name="Amoako-Attah I."/>
            <person name="Bukari Y."/>
            <person name="Meinhardt L.W."/>
            <person name="Bailey B.A."/>
        </authorList>
    </citation>
    <scope>NUCLEOTIDE SEQUENCE [LARGE SCALE GENOMIC DNA]</scope>
    <source>
        <strain evidence="2 3">GH-76</strain>
    </source>
</reference>